<gene>
    <name evidence="1" type="ORF">BINO364_LOCUS14522</name>
</gene>
<keyword evidence="2" id="KW-1185">Reference proteome</keyword>
<evidence type="ECO:0000313" key="1">
    <source>
        <dbReference type="EMBL" id="CAH0729439.1"/>
    </source>
</evidence>
<proteinExistence type="predicted"/>
<dbReference type="Proteomes" id="UP000838878">
    <property type="component" value="Chromosome 8"/>
</dbReference>
<organism evidence="1 2">
    <name type="scientific">Brenthis ino</name>
    <name type="common">lesser marbled fritillary</name>
    <dbReference type="NCBI Taxonomy" id="405034"/>
    <lineage>
        <taxon>Eukaryota</taxon>
        <taxon>Metazoa</taxon>
        <taxon>Ecdysozoa</taxon>
        <taxon>Arthropoda</taxon>
        <taxon>Hexapoda</taxon>
        <taxon>Insecta</taxon>
        <taxon>Pterygota</taxon>
        <taxon>Neoptera</taxon>
        <taxon>Endopterygota</taxon>
        <taxon>Lepidoptera</taxon>
        <taxon>Glossata</taxon>
        <taxon>Ditrysia</taxon>
        <taxon>Papilionoidea</taxon>
        <taxon>Nymphalidae</taxon>
        <taxon>Heliconiinae</taxon>
        <taxon>Argynnini</taxon>
        <taxon>Brenthis</taxon>
    </lineage>
</organism>
<evidence type="ECO:0000313" key="2">
    <source>
        <dbReference type="Proteomes" id="UP000838878"/>
    </source>
</evidence>
<sequence length="71" mass="7929">MSTNICTDSHGWEVGAVLKAISEASQARGAQPHFIRRPQHVCWLPTAWSPHIIHSSLVSPFVSLEYKKGEF</sequence>
<protein>
    <submittedName>
        <fullName evidence="1">Uncharacterized protein</fullName>
    </submittedName>
</protein>
<dbReference type="AlphaFoldDB" id="A0A8J9V385"/>
<name>A0A8J9V385_9NEOP</name>
<accession>A0A8J9V385</accession>
<reference evidence="1" key="1">
    <citation type="submission" date="2021-12" db="EMBL/GenBank/DDBJ databases">
        <authorList>
            <person name="Martin H S."/>
        </authorList>
    </citation>
    <scope>NUCLEOTIDE SEQUENCE</scope>
</reference>
<dbReference type="EMBL" id="OV170228">
    <property type="protein sequence ID" value="CAH0729439.1"/>
    <property type="molecule type" value="Genomic_DNA"/>
</dbReference>
<feature type="non-terminal residue" evidence="1">
    <location>
        <position position="71"/>
    </location>
</feature>